<protein>
    <recommendedName>
        <fullName evidence="3">Retrotransposon gag domain-containing protein</fullName>
    </recommendedName>
</protein>
<keyword evidence="2" id="KW-1185">Reference proteome</keyword>
<evidence type="ECO:0000313" key="1">
    <source>
        <dbReference type="EMBL" id="KAG2328725.1"/>
    </source>
</evidence>
<comment type="caution">
    <text evidence="1">The sequence shown here is derived from an EMBL/GenBank/DDBJ whole genome shotgun (WGS) entry which is preliminary data.</text>
</comment>
<accession>A0A8X7WH72</accession>
<sequence>MRSDPTVRIANGSTSTKKKTYTQTIGDSQETLELCSDSITPMESWETRIDATFDKWYNRISELLDTYDSKKKERVVTRFVEIPVFCGDDDLRPWLDWMENRFASDDFTDDQKMAMACGFIDGKAASWYYKQISRFPFLDWKDLRRAMLIEFGNREDPERINICLDLKRWLYEEEPQATTQETSNSVATMESLDLKAEIGSNSILLATEIIDTQSSIQAKESVDDEELQKRGRLGGIYSILLEKPLIQEEGNEENESIHVTHDETELREDIESFAASELYTVAELDSHELKTSTLPSDCVAAPSLVDLLQTSTREKEKLRVHKLFVPVLRRVQDKQKKQKYQKGWKFKFKKRSWRRMFFHEKLFDDVHVGFGFDDGFKRVELFKRPIHVTVRRFARHVLDTMLLDLRRVKLQNVQRKLQKSWRFKFRGRHNRETWKRHKTDSLQHVGVFQTDSLYLDSSAVPDFTPVVATPHLLQFVKDKGTHLSVSVYKALKGVTFQDPKLSGLVRIIEGLRAEHGDNRISDKPVPIFSEMESRNETARVQRESLVVFNEMAQRSAHGLIDVMLMKRRGDQVRTCYNTEREAVYKLGLKFTSVGRGGIRVNRTSSKKKQQKKQKLLNCWMFKYKGTTIQLLFLELVEVDSRSVAVTRVIRQLHQLTMACSKCTHHKRRCFSGHRRTPSPHRDELYDVSLHRGSRFCIS</sequence>
<proteinExistence type="predicted"/>
<organism evidence="1 2">
    <name type="scientific">Brassica carinata</name>
    <name type="common">Ethiopian mustard</name>
    <name type="synonym">Abyssinian cabbage</name>
    <dbReference type="NCBI Taxonomy" id="52824"/>
    <lineage>
        <taxon>Eukaryota</taxon>
        <taxon>Viridiplantae</taxon>
        <taxon>Streptophyta</taxon>
        <taxon>Embryophyta</taxon>
        <taxon>Tracheophyta</taxon>
        <taxon>Spermatophyta</taxon>
        <taxon>Magnoliopsida</taxon>
        <taxon>eudicotyledons</taxon>
        <taxon>Gunneridae</taxon>
        <taxon>Pentapetalae</taxon>
        <taxon>rosids</taxon>
        <taxon>malvids</taxon>
        <taxon>Brassicales</taxon>
        <taxon>Brassicaceae</taxon>
        <taxon>Brassiceae</taxon>
        <taxon>Brassica</taxon>
    </lineage>
</organism>
<dbReference type="OrthoDB" id="1113927at2759"/>
<evidence type="ECO:0000313" key="2">
    <source>
        <dbReference type="Proteomes" id="UP000886595"/>
    </source>
</evidence>
<dbReference type="AlphaFoldDB" id="A0A8X7WH72"/>
<name>A0A8X7WH72_BRACI</name>
<reference evidence="1 2" key="1">
    <citation type="submission" date="2020-02" db="EMBL/GenBank/DDBJ databases">
        <authorList>
            <person name="Ma Q."/>
            <person name="Huang Y."/>
            <person name="Song X."/>
            <person name="Pei D."/>
        </authorList>
    </citation>
    <scope>NUCLEOTIDE SEQUENCE [LARGE SCALE GENOMIC DNA]</scope>
    <source>
        <strain evidence="1">Sxm20200214</strain>
        <tissue evidence="1">Leaf</tissue>
    </source>
</reference>
<evidence type="ECO:0008006" key="3">
    <source>
        <dbReference type="Google" id="ProtNLM"/>
    </source>
</evidence>
<dbReference type="Proteomes" id="UP000886595">
    <property type="component" value="Unassembled WGS sequence"/>
</dbReference>
<gene>
    <name evidence="1" type="ORF">Bca52824_011453</name>
</gene>
<dbReference type="EMBL" id="JAAMPC010000002">
    <property type="protein sequence ID" value="KAG2328725.1"/>
    <property type="molecule type" value="Genomic_DNA"/>
</dbReference>